<proteinExistence type="predicted"/>
<comment type="caution">
    <text evidence="1">The sequence shown here is derived from an EMBL/GenBank/DDBJ whole genome shotgun (WGS) entry which is preliminary data.</text>
</comment>
<evidence type="ECO:0000313" key="2">
    <source>
        <dbReference type="Proteomes" id="UP001153328"/>
    </source>
</evidence>
<evidence type="ECO:0000313" key="1">
    <source>
        <dbReference type="EMBL" id="CAG7637731.1"/>
    </source>
</evidence>
<organism evidence="1 2">
    <name type="scientific">Actinacidiphila bryophytorum</name>
    <dbReference type="NCBI Taxonomy" id="1436133"/>
    <lineage>
        <taxon>Bacteria</taxon>
        <taxon>Bacillati</taxon>
        <taxon>Actinomycetota</taxon>
        <taxon>Actinomycetes</taxon>
        <taxon>Kitasatosporales</taxon>
        <taxon>Streptomycetaceae</taxon>
        <taxon>Actinacidiphila</taxon>
    </lineage>
</organism>
<name>A0A9W4H0G8_9ACTN</name>
<protein>
    <submittedName>
        <fullName evidence="1">Uncharacterized protein</fullName>
    </submittedName>
</protein>
<accession>A0A9W4H0G8</accession>
<dbReference type="AlphaFoldDB" id="A0A9W4H0G8"/>
<reference evidence="1" key="1">
    <citation type="submission" date="2021-06" db="EMBL/GenBank/DDBJ databases">
        <authorList>
            <person name="Arsene-Ploetze F."/>
        </authorList>
    </citation>
    <scope>NUCLEOTIDE SEQUENCE</scope>
    <source>
        <strain evidence="1">SBRY1</strain>
    </source>
</reference>
<dbReference type="Proteomes" id="UP001153328">
    <property type="component" value="Unassembled WGS sequence"/>
</dbReference>
<gene>
    <name evidence="1" type="ORF">SBRY_30152</name>
</gene>
<dbReference type="EMBL" id="CAJVAX010000017">
    <property type="protein sequence ID" value="CAG7637731.1"/>
    <property type="molecule type" value="Genomic_DNA"/>
</dbReference>
<sequence>MKFRLVGAVWLRPGILVIVRRISGGAGRLWAVILRDGR</sequence>
<keyword evidence="2" id="KW-1185">Reference proteome</keyword>